<evidence type="ECO:0000256" key="1">
    <source>
        <dbReference type="SAM" id="MobiDB-lite"/>
    </source>
</evidence>
<dbReference type="OrthoDB" id="3038990at2759"/>
<evidence type="ECO:0000313" key="3">
    <source>
        <dbReference type="EMBL" id="CAA7262014.1"/>
    </source>
</evidence>
<feature type="region of interest" description="Disordered" evidence="1">
    <location>
        <begin position="366"/>
        <end position="385"/>
    </location>
</feature>
<gene>
    <name evidence="3" type="ORF">AAE3_LOCUS4577</name>
</gene>
<dbReference type="EMBL" id="CACVBS010000035">
    <property type="protein sequence ID" value="CAA7262014.1"/>
    <property type="molecule type" value="Genomic_DNA"/>
</dbReference>
<dbReference type="AlphaFoldDB" id="A0A8S0W4F8"/>
<evidence type="ECO:0000313" key="4">
    <source>
        <dbReference type="Proteomes" id="UP000467700"/>
    </source>
</evidence>
<proteinExistence type="predicted"/>
<dbReference type="Proteomes" id="UP000467700">
    <property type="component" value="Unassembled WGS sequence"/>
</dbReference>
<sequence length="385" mass="42261">MLTVPTDLSMATDIPQLPNPTTPLAWLPPSLASQFEVSRYLLVATCGMFSWDILINMRNDWNLLRKHNIRLPTLVYFFSRIAAFAYIITGTVFTIGAVGDCQALQVAIGCCYAAAVPATSLLFFFRIKAIFNNNVYVVGLFGFLWIATLAGSITVPFAIEGIHIGLTDHCINSGVKPFSSAGVIIATVNDTLVFMFISWRLLMDTTYEDTWRARVASFFRGKGLPAFSQSLLQSGQEYYLVTVGGNILTMGMILAPDSLPPVFHAMFTVPNMAINNAMACRVYRDIKFGRISSTSTTVRTLPTFVAKRGDAGSGATNRKHRDLDTFELSVAAGTQFDETATQENGIRITKAVQQFRGSEDPLKISLADSNSGDTTIHAHSRKYKS</sequence>
<feature type="transmembrane region" description="Helical" evidence="2">
    <location>
        <begin position="179"/>
        <end position="202"/>
    </location>
</feature>
<accession>A0A8S0W4F8</accession>
<protein>
    <recommendedName>
        <fullName evidence="5">Transmembrane protein</fullName>
    </recommendedName>
</protein>
<keyword evidence="2" id="KW-0472">Membrane</keyword>
<comment type="caution">
    <text evidence="3">The sequence shown here is derived from an EMBL/GenBank/DDBJ whole genome shotgun (WGS) entry which is preliminary data.</text>
</comment>
<feature type="transmembrane region" description="Helical" evidence="2">
    <location>
        <begin position="37"/>
        <end position="54"/>
    </location>
</feature>
<evidence type="ECO:0000256" key="2">
    <source>
        <dbReference type="SAM" id="Phobius"/>
    </source>
</evidence>
<feature type="transmembrane region" description="Helical" evidence="2">
    <location>
        <begin position="74"/>
        <end position="98"/>
    </location>
</feature>
<keyword evidence="2" id="KW-0812">Transmembrane</keyword>
<organism evidence="3 4">
    <name type="scientific">Cyclocybe aegerita</name>
    <name type="common">Black poplar mushroom</name>
    <name type="synonym">Agrocybe aegerita</name>
    <dbReference type="NCBI Taxonomy" id="1973307"/>
    <lineage>
        <taxon>Eukaryota</taxon>
        <taxon>Fungi</taxon>
        <taxon>Dikarya</taxon>
        <taxon>Basidiomycota</taxon>
        <taxon>Agaricomycotina</taxon>
        <taxon>Agaricomycetes</taxon>
        <taxon>Agaricomycetidae</taxon>
        <taxon>Agaricales</taxon>
        <taxon>Agaricineae</taxon>
        <taxon>Bolbitiaceae</taxon>
        <taxon>Cyclocybe</taxon>
    </lineage>
</organism>
<feature type="transmembrane region" description="Helical" evidence="2">
    <location>
        <begin position="137"/>
        <end position="159"/>
    </location>
</feature>
<keyword evidence="4" id="KW-1185">Reference proteome</keyword>
<name>A0A8S0W4F8_CYCAE</name>
<keyword evidence="2" id="KW-1133">Transmembrane helix</keyword>
<reference evidence="3 4" key="1">
    <citation type="submission" date="2020-01" db="EMBL/GenBank/DDBJ databases">
        <authorList>
            <person name="Gupta K D."/>
        </authorList>
    </citation>
    <scope>NUCLEOTIDE SEQUENCE [LARGE SCALE GENOMIC DNA]</scope>
</reference>
<evidence type="ECO:0008006" key="5">
    <source>
        <dbReference type="Google" id="ProtNLM"/>
    </source>
</evidence>
<feature type="transmembrane region" description="Helical" evidence="2">
    <location>
        <begin position="104"/>
        <end position="125"/>
    </location>
</feature>